<evidence type="ECO:0000313" key="2">
    <source>
        <dbReference type="Proteomes" id="UP000769528"/>
    </source>
</evidence>
<accession>A0A9P8PK24</accession>
<dbReference type="EMBL" id="JAEUBF010001112">
    <property type="protein sequence ID" value="KAH3672849.1"/>
    <property type="molecule type" value="Genomic_DNA"/>
</dbReference>
<dbReference type="AlphaFoldDB" id="A0A9P8PK24"/>
<protein>
    <submittedName>
        <fullName evidence="1">Uncharacterized protein</fullName>
    </submittedName>
</protein>
<organism evidence="1 2">
    <name type="scientific">Wickerhamomyces mucosus</name>
    <dbReference type="NCBI Taxonomy" id="1378264"/>
    <lineage>
        <taxon>Eukaryota</taxon>
        <taxon>Fungi</taxon>
        <taxon>Dikarya</taxon>
        <taxon>Ascomycota</taxon>
        <taxon>Saccharomycotina</taxon>
        <taxon>Saccharomycetes</taxon>
        <taxon>Phaffomycetales</taxon>
        <taxon>Wickerhamomycetaceae</taxon>
        <taxon>Wickerhamomyces</taxon>
    </lineage>
</organism>
<reference evidence="1" key="2">
    <citation type="submission" date="2021-01" db="EMBL/GenBank/DDBJ databases">
        <authorList>
            <person name="Schikora-Tamarit M.A."/>
        </authorList>
    </citation>
    <scope>NUCLEOTIDE SEQUENCE</scope>
    <source>
        <strain evidence="1">CBS6341</strain>
    </source>
</reference>
<name>A0A9P8PK24_9ASCO</name>
<gene>
    <name evidence="1" type="ORF">WICMUC_004071</name>
</gene>
<keyword evidence="2" id="KW-1185">Reference proteome</keyword>
<comment type="caution">
    <text evidence="1">The sequence shown here is derived from an EMBL/GenBank/DDBJ whole genome shotgun (WGS) entry which is preliminary data.</text>
</comment>
<sequence length="126" mass="13120">MNCSVKNPNLAKRTLSLNNGNNQALPVFLGSNKFNGNTLKTVSGPNSVIALAITASASNLNSKSSLVLHSPMISKGFKKSGLALDLNFVNATVKTSKISLAAEPNLTFNNSVKISDVVVIISSTSS</sequence>
<reference evidence="1" key="1">
    <citation type="journal article" date="2021" name="Open Biol.">
        <title>Shared evolutionary footprints suggest mitochondrial oxidative damage underlies multiple complex I losses in fungi.</title>
        <authorList>
            <person name="Schikora-Tamarit M.A."/>
            <person name="Marcet-Houben M."/>
            <person name="Nosek J."/>
            <person name="Gabaldon T."/>
        </authorList>
    </citation>
    <scope>NUCLEOTIDE SEQUENCE</scope>
    <source>
        <strain evidence="1">CBS6341</strain>
    </source>
</reference>
<dbReference type="Proteomes" id="UP000769528">
    <property type="component" value="Unassembled WGS sequence"/>
</dbReference>
<proteinExistence type="predicted"/>
<evidence type="ECO:0000313" key="1">
    <source>
        <dbReference type="EMBL" id="KAH3672849.1"/>
    </source>
</evidence>